<dbReference type="PANTHER" id="PTHR13932:SF6">
    <property type="entry name" value="OXYGEN-INDEPENDENT COPROPORPHYRINOGEN III OXIDASE"/>
    <property type="match status" value="1"/>
</dbReference>
<comment type="catalytic activity">
    <reaction evidence="13 14">
        <text>coproporphyrinogen III + 2 S-adenosyl-L-methionine = protoporphyrinogen IX + 2 5'-deoxyadenosine + 2 L-methionine + 2 CO2</text>
        <dbReference type="Rhea" id="RHEA:15425"/>
        <dbReference type="ChEBI" id="CHEBI:16526"/>
        <dbReference type="ChEBI" id="CHEBI:17319"/>
        <dbReference type="ChEBI" id="CHEBI:57307"/>
        <dbReference type="ChEBI" id="CHEBI:57309"/>
        <dbReference type="ChEBI" id="CHEBI:57844"/>
        <dbReference type="ChEBI" id="CHEBI:59789"/>
        <dbReference type="EC" id="1.3.98.3"/>
    </reaction>
</comment>
<reference evidence="17" key="1">
    <citation type="journal article" date="2019" name="Int. J. Syst. Evol. Microbiol.">
        <title>The Global Catalogue of Microorganisms (GCM) 10K type strain sequencing project: providing services to taxonomists for standard genome sequencing and annotation.</title>
        <authorList>
            <consortium name="The Broad Institute Genomics Platform"/>
            <consortium name="The Broad Institute Genome Sequencing Center for Infectious Disease"/>
            <person name="Wu L."/>
            <person name="Ma J."/>
        </authorList>
    </citation>
    <scope>NUCLEOTIDE SEQUENCE [LARGE SCALE GENOMIC DNA]</scope>
    <source>
        <strain evidence="17">CCUG 55250</strain>
    </source>
</reference>
<dbReference type="Pfam" id="PF04055">
    <property type="entry name" value="Radical_SAM"/>
    <property type="match status" value="1"/>
</dbReference>
<dbReference type="RefSeq" id="WP_379840518.1">
    <property type="nucleotide sequence ID" value="NZ_JBHSMA010000001.1"/>
</dbReference>
<organism evidence="16 17">
    <name type="scientific">Larkinella bovis</name>
    <dbReference type="NCBI Taxonomy" id="683041"/>
    <lineage>
        <taxon>Bacteria</taxon>
        <taxon>Pseudomonadati</taxon>
        <taxon>Bacteroidota</taxon>
        <taxon>Cytophagia</taxon>
        <taxon>Cytophagales</taxon>
        <taxon>Spirosomataceae</taxon>
        <taxon>Larkinella</taxon>
    </lineage>
</organism>
<evidence type="ECO:0000256" key="8">
    <source>
        <dbReference type="ARBA" id="ARBA00022723"/>
    </source>
</evidence>
<dbReference type="InterPro" id="IPR013785">
    <property type="entry name" value="Aldolase_TIM"/>
</dbReference>
<dbReference type="SFLD" id="SFLDG01065">
    <property type="entry name" value="anaerobic_coproporphyrinogen-I"/>
    <property type="match status" value="1"/>
</dbReference>
<comment type="caution">
    <text evidence="16">The sequence shown here is derived from an EMBL/GenBank/DDBJ whole genome shotgun (WGS) entry which is preliminary data.</text>
</comment>
<dbReference type="InterPro" id="IPR007197">
    <property type="entry name" value="rSAM"/>
</dbReference>
<dbReference type="NCBIfam" id="TIGR00538">
    <property type="entry name" value="hemN"/>
    <property type="match status" value="1"/>
</dbReference>
<comment type="pathway">
    <text evidence="2 14">Porphyrin-containing compound metabolism; protoporphyrin-IX biosynthesis; protoporphyrinogen-IX from coproporphyrinogen-III (AdoMet route): step 1/1.</text>
</comment>
<dbReference type="PIRSF" id="PIRSF000167">
    <property type="entry name" value="HemN"/>
    <property type="match status" value="1"/>
</dbReference>
<name>A0ABW0I2T2_9BACT</name>
<evidence type="ECO:0000256" key="6">
    <source>
        <dbReference type="ARBA" id="ARBA00022490"/>
    </source>
</evidence>
<evidence type="ECO:0000256" key="10">
    <source>
        <dbReference type="ARBA" id="ARBA00023004"/>
    </source>
</evidence>
<accession>A0ABW0I2T2</accession>
<keyword evidence="7 14" id="KW-0949">S-adenosyl-L-methionine</keyword>
<evidence type="ECO:0000256" key="12">
    <source>
        <dbReference type="ARBA" id="ARBA00023244"/>
    </source>
</evidence>
<evidence type="ECO:0000256" key="1">
    <source>
        <dbReference type="ARBA" id="ARBA00004496"/>
    </source>
</evidence>
<dbReference type="PANTHER" id="PTHR13932">
    <property type="entry name" value="COPROPORPHYRINIGEN III OXIDASE"/>
    <property type="match status" value="1"/>
</dbReference>
<evidence type="ECO:0000256" key="5">
    <source>
        <dbReference type="ARBA" id="ARBA00022485"/>
    </source>
</evidence>
<evidence type="ECO:0000256" key="9">
    <source>
        <dbReference type="ARBA" id="ARBA00023002"/>
    </source>
</evidence>
<keyword evidence="5 14" id="KW-0004">4Fe-4S</keyword>
<dbReference type="InterPro" id="IPR006638">
    <property type="entry name" value="Elp3/MiaA/NifB-like_rSAM"/>
</dbReference>
<comment type="cofactor">
    <cofactor evidence="14">
        <name>[4Fe-4S] cluster</name>
        <dbReference type="ChEBI" id="CHEBI:49883"/>
    </cofactor>
    <text evidence="14">Binds 1 [4Fe-4S] cluster. The cluster is coordinated with 3 cysteines and an exchangeable S-adenosyl-L-methionine.</text>
</comment>
<evidence type="ECO:0000256" key="4">
    <source>
        <dbReference type="ARBA" id="ARBA00011245"/>
    </source>
</evidence>
<dbReference type="CDD" id="cd01335">
    <property type="entry name" value="Radical_SAM"/>
    <property type="match status" value="1"/>
</dbReference>
<protein>
    <recommendedName>
        <fullName evidence="14">Coproporphyrinogen-III oxidase</fullName>
        <ecNumber evidence="14">1.3.98.3</ecNumber>
    </recommendedName>
</protein>
<keyword evidence="10 14" id="KW-0408">Iron</keyword>
<keyword evidence="8 14" id="KW-0479">Metal-binding</keyword>
<dbReference type="SMART" id="SM00729">
    <property type="entry name" value="Elp3"/>
    <property type="match status" value="1"/>
</dbReference>
<evidence type="ECO:0000313" key="16">
    <source>
        <dbReference type="EMBL" id="MFC5407830.1"/>
    </source>
</evidence>
<comment type="similarity">
    <text evidence="3 14">Belongs to the anaerobic coproporphyrinogen-III oxidase family.</text>
</comment>
<dbReference type="Gene3D" id="1.10.10.920">
    <property type="match status" value="1"/>
</dbReference>
<keyword evidence="17" id="KW-1185">Reference proteome</keyword>
<dbReference type="Gene3D" id="3.20.20.70">
    <property type="entry name" value="Aldolase class I"/>
    <property type="match status" value="1"/>
</dbReference>
<evidence type="ECO:0000256" key="14">
    <source>
        <dbReference type="PIRNR" id="PIRNR000167"/>
    </source>
</evidence>
<dbReference type="InterPro" id="IPR058240">
    <property type="entry name" value="rSAM_sf"/>
</dbReference>
<evidence type="ECO:0000259" key="15">
    <source>
        <dbReference type="PROSITE" id="PS51918"/>
    </source>
</evidence>
<evidence type="ECO:0000256" key="7">
    <source>
        <dbReference type="ARBA" id="ARBA00022691"/>
    </source>
</evidence>
<dbReference type="GO" id="GO:0051989">
    <property type="term" value="F:coproporphyrinogen dehydrogenase activity"/>
    <property type="evidence" value="ECO:0007669"/>
    <property type="project" value="UniProtKB-EC"/>
</dbReference>
<keyword evidence="11 14" id="KW-0411">Iron-sulfur</keyword>
<proteinExistence type="inferred from homology"/>
<feature type="domain" description="Radical SAM core" evidence="15">
    <location>
        <begin position="45"/>
        <end position="284"/>
    </location>
</feature>
<evidence type="ECO:0000256" key="3">
    <source>
        <dbReference type="ARBA" id="ARBA00005493"/>
    </source>
</evidence>
<keyword evidence="12 14" id="KW-0627">Porphyrin biosynthesis</keyword>
<evidence type="ECO:0000256" key="13">
    <source>
        <dbReference type="ARBA" id="ARBA00048321"/>
    </source>
</evidence>
<dbReference type="EC" id="1.3.98.3" evidence="14"/>
<dbReference type="SUPFAM" id="SSF102114">
    <property type="entry name" value="Radical SAM enzymes"/>
    <property type="match status" value="1"/>
</dbReference>
<dbReference type="EMBL" id="JBHSMA010000001">
    <property type="protein sequence ID" value="MFC5407830.1"/>
    <property type="molecule type" value="Genomic_DNA"/>
</dbReference>
<dbReference type="InterPro" id="IPR004558">
    <property type="entry name" value="Coprogen_oxidase_HemN"/>
</dbReference>
<sequence length="454" mass="51981">MSTLIQKYNVPGPRYTSYPTVPFWEPDSFSETAWIDQLQQRFSASHGEKGISLYIHLPYCESLCTFCGCNKRITKNHAVEQPYIDAVLAEWNLYCDLLPEKPRIAELHLGGGTPSFFQPENLKRLLDGLFVSAIRPTDGFEYGWEGHPNNTTRAHLQVLYDYGFRRVSFGVQDYDPVVQRAIHRIQPFANVQQVTAWAREIGYTSISHDLVFGLPFQRIESIRQTVEQTLQLRPDRISFYSYAHVPWLKGNGQRGFRDEDLPSGDQKRALYETGRAMLEANGYSEIGMDHFALPHDSLYRAQQTGTLHRNFMGYTTQQTEVLIGLGVSAIGDTGTAFAQNEKEINAYLHRVQAGQLPLLRGHQLSGQDRFIRRQILNIICRSETRWQPDDWSEEEWEQLEPKLNDLSADGLITFDDGGLRVLPLGQPFLRNICMAFDVRLQRANATRNLFSQTV</sequence>
<evidence type="ECO:0000256" key="11">
    <source>
        <dbReference type="ARBA" id="ARBA00023014"/>
    </source>
</evidence>
<dbReference type="InterPro" id="IPR034505">
    <property type="entry name" value="Coproporphyrinogen-III_oxidase"/>
</dbReference>
<gene>
    <name evidence="16" type="primary">hemN</name>
    <name evidence="16" type="ORF">ACFPMF_00820</name>
</gene>
<keyword evidence="9 14" id="KW-0560">Oxidoreductase</keyword>
<keyword evidence="6 14" id="KW-0963">Cytoplasm</keyword>
<comment type="subcellular location">
    <subcellularLocation>
        <location evidence="1 14">Cytoplasm</location>
    </subcellularLocation>
</comment>
<dbReference type="Proteomes" id="UP001596106">
    <property type="component" value="Unassembled WGS sequence"/>
</dbReference>
<dbReference type="SFLD" id="SFLDS00029">
    <property type="entry name" value="Radical_SAM"/>
    <property type="match status" value="1"/>
</dbReference>
<evidence type="ECO:0000256" key="2">
    <source>
        <dbReference type="ARBA" id="ARBA00004785"/>
    </source>
</evidence>
<dbReference type="PROSITE" id="PS51918">
    <property type="entry name" value="RADICAL_SAM"/>
    <property type="match status" value="1"/>
</dbReference>
<evidence type="ECO:0000313" key="17">
    <source>
        <dbReference type="Proteomes" id="UP001596106"/>
    </source>
</evidence>
<comment type="subunit">
    <text evidence="4">Monomer.</text>
</comment>